<dbReference type="GeneID" id="38786596"/>
<evidence type="ECO:0000313" key="2">
    <source>
        <dbReference type="EMBL" id="GBE89679.1"/>
    </source>
</evidence>
<dbReference type="EMBL" id="BFAD01000017">
    <property type="protein sequence ID" value="GBE89679.1"/>
    <property type="molecule type" value="Genomic_DNA"/>
</dbReference>
<feature type="region of interest" description="Disordered" evidence="1">
    <location>
        <begin position="1"/>
        <end position="20"/>
    </location>
</feature>
<dbReference type="RefSeq" id="XP_027620592.1">
    <property type="nucleotide sequence ID" value="XM_027764791.1"/>
</dbReference>
<organism evidence="2 3">
    <name type="scientific">Sparassis crispa</name>
    <dbReference type="NCBI Taxonomy" id="139825"/>
    <lineage>
        <taxon>Eukaryota</taxon>
        <taxon>Fungi</taxon>
        <taxon>Dikarya</taxon>
        <taxon>Basidiomycota</taxon>
        <taxon>Agaricomycotina</taxon>
        <taxon>Agaricomycetes</taxon>
        <taxon>Polyporales</taxon>
        <taxon>Sparassidaceae</taxon>
        <taxon>Sparassis</taxon>
    </lineage>
</organism>
<dbReference type="InParanoid" id="A0A401H5L9"/>
<accession>A0A401H5L9</accession>
<keyword evidence="3" id="KW-1185">Reference proteome</keyword>
<feature type="compositionally biased region" description="Polar residues" evidence="1">
    <location>
        <begin position="1"/>
        <end position="17"/>
    </location>
</feature>
<protein>
    <submittedName>
        <fullName evidence="2">Uncharacterized protein</fullName>
    </submittedName>
</protein>
<reference evidence="2 3" key="1">
    <citation type="journal article" date="2018" name="Sci. Rep.">
        <title>Genome sequence of the cauliflower mushroom Sparassis crispa (Hanabiratake) and its association with beneficial usage.</title>
        <authorList>
            <person name="Kiyama R."/>
            <person name="Furutani Y."/>
            <person name="Kawaguchi K."/>
            <person name="Nakanishi T."/>
        </authorList>
    </citation>
    <scope>NUCLEOTIDE SEQUENCE [LARGE SCALE GENOMIC DNA]</scope>
</reference>
<evidence type="ECO:0000313" key="3">
    <source>
        <dbReference type="Proteomes" id="UP000287166"/>
    </source>
</evidence>
<gene>
    <name evidence="2" type="ORF">SCP_1700030</name>
</gene>
<dbReference type="Proteomes" id="UP000287166">
    <property type="component" value="Unassembled WGS sequence"/>
</dbReference>
<sequence length="82" mass="8978">MATPPSTWRSPRQSNGTVRRHVCFRRLKGISATSLSRQPLPCNSGVQSPSSRSRRPREASPHPAPPACTIRRPSPSRAGPPR</sequence>
<evidence type="ECO:0000256" key="1">
    <source>
        <dbReference type="SAM" id="MobiDB-lite"/>
    </source>
</evidence>
<comment type="caution">
    <text evidence="2">The sequence shown here is derived from an EMBL/GenBank/DDBJ whole genome shotgun (WGS) entry which is preliminary data.</text>
</comment>
<feature type="region of interest" description="Disordered" evidence="1">
    <location>
        <begin position="30"/>
        <end position="82"/>
    </location>
</feature>
<name>A0A401H5L9_9APHY</name>
<dbReference type="AlphaFoldDB" id="A0A401H5L9"/>
<feature type="compositionally biased region" description="Low complexity" evidence="1">
    <location>
        <begin position="71"/>
        <end position="82"/>
    </location>
</feature>
<proteinExistence type="predicted"/>